<name>A0ABS0EQE6_9BURK</name>
<gene>
    <name evidence="1" type="ORF">IXC47_04525</name>
</gene>
<evidence type="ECO:0000313" key="2">
    <source>
        <dbReference type="Proteomes" id="UP000657372"/>
    </source>
</evidence>
<comment type="caution">
    <text evidence="1">The sequence shown here is derived from an EMBL/GenBank/DDBJ whole genome shotgun (WGS) entry which is preliminary data.</text>
</comment>
<dbReference type="Proteomes" id="UP000657372">
    <property type="component" value="Unassembled WGS sequence"/>
</dbReference>
<proteinExistence type="predicted"/>
<organism evidence="1 2">
    <name type="scientific">Herminiimonas contaminans</name>
    <dbReference type="NCBI Taxonomy" id="1111140"/>
    <lineage>
        <taxon>Bacteria</taxon>
        <taxon>Pseudomonadati</taxon>
        <taxon>Pseudomonadota</taxon>
        <taxon>Betaproteobacteria</taxon>
        <taxon>Burkholderiales</taxon>
        <taxon>Oxalobacteraceae</taxon>
        <taxon>Herminiimonas</taxon>
    </lineage>
</organism>
<dbReference type="EMBL" id="JADOEL010000003">
    <property type="protein sequence ID" value="MBF8176945.1"/>
    <property type="molecule type" value="Genomic_DNA"/>
</dbReference>
<evidence type="ECO:0000313" key="1">
    <source>
        <dbReference type="EMBL" id="MBF8176945.1"/>
    </source>
</evidence>
<accession>A0ABS0EQE6</accession>
<dbReference type="RefSeq" id="WP_195874849.1">
    <property type="nucleotide sequence ID" value="NZ_JADOEL010000003.1"/>
</dbReference>
<sequence length="154" mass="16707">MNNFPAGLVRNFNEPSPVIYRAMDHLIGARAGVTLMVPVTASTGKLDDLVDQCPIPHLEASAILDADYAGAEVLDIGCIVASSRWRRLDHGSSVYAFARQLLDAFLADDGVHAYDQAWRHTQIRLSAGGQPCRVLMGQSGVRLALTPDFLEGFL</sequence>
<protein>
    <submittedName>
        <fullName evidence="1">Uncharacterized protein</fullName>
    </submittedName>
</protein>
<reference evidence="1 2" key="1">
    <citation type="submission" date="2020-11" db="EMBL/GenBank/DDBJ databases">
        <title>WGS of Herminiimonas contaminans strain Marseille-Q4544 isolated from planarians Schmidtea mediterranea.</title>
        <authorList>
            <person name="Kangale L."/>
        </authorList>
    </citation>
    <scope>NUCLEOTIDE SEQUENCE [LARGE SCALE GENOMIC DNA]</scope>
    <source>
        <strain evidence="1 2">Marseille-Q4544</strain>
    </source>
</reference>
<keyword evidence="2" id="KW-1185">Reference proteome</keyword>